<dbReference type="PRINTS" id="PR00480">
    <property type="entry name" value="ASTACIN"/>
</dbReference>
<dbReference type="InterPro" id="IPR034035">
    <property type="entry name" value="Astacin-like_dom"/>
</dbReference>
<evidence type="ECO:0000256" key="7">
    <source>
        <dbReference type="RuleBase" id="RU361183"/>
    </source>
</evidence>
<dbReference type="SUPFAM" id="SSF49854">
    <property type="entry name" value="Spermadhesin, CUB domain"/>
    <property type="match status" value="1"/>
</dbReference>
<dbReference type="SMART" id="SM00235">
    <property type="entry name" value="ZnMc"/>
    <property type="match status" value="1"/>
</dbReference>
<feature type="binding site" evidence="6">
    <location>
        <position position="310"/>
    </location>
    <ligand>
        <name>Zn(2+)</name>
        <dbReference type="ChEBI" id="CHEBI:29105"/>
        <note>catalytic</note>
    </ligand>
</feature>
<evidence type="ECO:0000256" key="2">
    <source>
        <dbReference type="ARBA" id="ARBA00022723"/>
    </source>
</evidence>
<evidence type="ECO:0000256" key="6">
    <source>
        <dbReference type="PROSITE-ProRule" id="PRU01211"/>
    </source>
</evidence>
<dbReference type="InterPro" id="IPR001506">
    <property type="entry name" value="Peptidase_M12A"/>
</dbReference>
<feature type="domain" description="Peptidase M12A" evidence="10">
    <location>
        <begin position="208"/>
        <end position="403"/>
    </location>
</feature>
<dbReference type="InterPro" id="IPR020376">
    <property type="entry name" value="Uncharacterised_F46C5.1"/>
</dbReference>
<dbReference type="AlphaFoldDB" id="A0A8S1HQJ0"/>
<reference evidence="11" key="1">
    <citation type="submission" date="2020-10" db="EMBL/GenBank/DDBJ databases">
        <authorList>
            <person name="Kikuchi T."/>
        </authorList>
    </citation>
    <scope>NUCLEOTIDE SEQUENCE</scope>
    <source>
        <strain evidence="11">NKZ352</strain>
    </source>
</reference>
<keyword evidence="5" id="KW-1015">Disulfide bond</keyword>
<name>A0A8S1HQJ0_9PELO</name>
<sequence>MTDDVTRPRWDSFFVGRPTRKNVVKLIDGGAKMNYFGIFYVLVFFAIALVVPSNASGLDDLYKNLIKKQELVKNKQIIDFISRAVPQGIEAPNPKKSPNMKRLNRTNRQTLSRTAKATSFSGSSDAFDFLIFSEKDFAEASDQLFFNRKASTILNFHQYVASSFFICDDKKILLATFIFLVNSFGITDPRELAALLTPNRPVQRDERQVNRDPSYKWPKATIPYFLNDNLSKAVITSVTKAIANIEKMTCVRFRQVPKTYEGDVVRITDNDACASPVGRIGGQQDVSLSKDCYGVGTAQHELMHAIGIEHTQSRSDRDNYLRIQTQNIDPDDLPNFELLPASQWMNLVPYDYGSVMHYTANSFSKQDDQETILPRDKDFIETMGSEIPNFYDYENINIYYHCHDNCIGSMTNCANGGVPNPNNCKICNCPMGYGGDYCDQRPSGCGATFVASPQWQRQVLSVKYDRSRDDQFVSFCNYWIMAPRGSRIAVSYETADSRQPRKICGFGCPDGGIEVKHLDDPRITNERDCCLLKPISVNTTVNPMPIILYTDSAESVLLFLLFASVSCQLYWAYPMFSDSHPFDSNDLNRILANDDMFFEVYRFNNYHQ</sequence>
<evidence type="ECO:0000313" key="11">
    <source>
        <dbReference type="EMBL" id="CAD6197455.1"/>
    </source>
</evidence>
<proteinExistence type="predicted"/>
<evidence type="ECO:0000256" key="3">
    <source>
        <dbReference type="ARBA" id="ARBA00022833"/>
    </source>
</evidence>
<feature type="binding site" evidence="6">
    <location>
        <position position="300"/>
    </location>
    <ligand>
        <name>Zn(2+)</name>
        <dbReference type="ChEBI" id="CHEBI:29105"/>
        <note>catalytic</note>
    </ligand>
</feature>
<keyword evidence="6 7" id="KW-0378">Hydrolase</keyword>
<dbReference type="GO" id="GO:0006508">
    <property type="term" value="P:proteolysis"/>
    <property type="evidence" value="ECO:0007669"/>
    <property type="project" value="UniProtKB-KW"/>
</dbReference>
<keyword evidence="6 7" id="KW-0645">Protease</keyword>
<protein>
    <recommendedName>
        <fullName evidence="7">Metalloendopeptidase</fullName>
        <ecNumber evidence="7">3.4.24.-</ecNumber>
    </recommendedName>
</protein>
<keyword evidence="2 6" id="KW-0479">Metal-binding</keyword>
<evidence type="ECO:0000256" key="5">
    <source>
        <dbReference type="ARBA" id="ARBA00023157"/>
    </source>
</evidence>
<evidence type="ECO:0000256" key="8">
    <source>
        <dbReference type="SAM" id="MobiDB-lite"/>
    </source>
</evidence>
<keyword evidence="4 6" id="KW-0482">Metalloprotease</keyword>
<dbReference type="PROSITE" id="PS51864">
    <property type="entry name" value="ASTACIN"/>
    <property type="match status" value="1"/>
</dbReference>
<dbReference type="EC" id="3.4.24.-" evidence="7"/>
<dbReference type="PROSITE" id="PS00022">
    <property type="entry name" value="EGF_1"/>
    <property type="match status" value="1"/>
</dbReference>
<organism evidence="11 12">
    <name type="scientific">Caenorhabditis auriculariae</name>
    <dbReference type="NCBI Taxonomy" id="2777116"/>
    <lineage>
        <taxon>Eukaryota</taxon>
        <taxon>Metazoa</taxon>
        <taxon>Ecdysozoa</taxon>
        <taxon>Nematoda</taxon>
        <taxon>Chromadorea</taxon>
        <taxon>Rhabditida</taxon>
        <taxon>Rhabditina</taxon>
        <taxon>Rhabditomorpha</taxon>
        <taxon>Rhabditoidea</taxon>
        <taxon>Rhabditidae</taxon>
        <taxon>Peloderinae</taxon>
        <taxon>Caenorhabditis</taxon>
    </lineage>
</organism>
<evidence type="ECO:0000313" key="12">
    <source>
        <dbReference type="Proteomes" id="UP000835052"/>
    </source>
</evidence>
<keyword evidence="1" id="KW-0245">EGF-like domain</keyword>
<feature type="region of interest" description="Disordered" evidence="8">
    <location>
        <begin position="89"/>
        <end position="117"/>
    </location>
</feature>
<feature type="active site" evidence="6">
    <location>
        <position position="301"/>
    </location>
</feature>
<keyword evidence="9" id="KW-1133">Transmembrane helix</keyword>
<feature type="compositionally biased region" description="Polar residues" evidence="8">
    <location>
        <begin position="106"/>
        <end position="117"/>
    </location>
</feature>
<dbReference type="PANTHER" id="PTHR10127">
    <property type="entry name" value="DISCOIDIN, CUB, EGF, LAMININ , AND ZINC METALLOPROTEASE DOMAIN CONTAINING"/>
    <property type="match status" value="1"/>
</dbReference>
<feature type="transmembrane region" description="Helical" evidence="9">
    <location>
        <begin position="35"/>
        <end position="58"/>
    </location>
</feature>
<dbReference type="InterPro" id="IPR035914">
    <property type="entry name" value="Sperma_CUB_dom_sf"/>
</dbReference>
<dbReference type="EMBL" id="CAJGYM010000095">
    <property type="protein sequence ID" value="CAD6197455.1"/>
    <property type="molecule type" value="Genomic_DNA"/>
</dbReference>
<dbReference type="Pfam" id="PF17351">
    <property type="entry name" value="DUF5380"/>
    <property type="match status" value="1"/>
</dbReference>
<evidence type="ECO:0000259" key="10">
    <source>
        <dbReference type="PROSITE" id="PS51864"/>
    </source>
</evidence>
<keyword evidence="9" id="KW-0472">Membrane</keyword>
<gene>
    <name evidence="11" type="ORF">CAUJ_LOCUS13364</name>
</gene>
<dbReference type="GO" id="GO:0004222">
    <property type="term" value="F:metalloendopeptidase activity"/>
    <property type="evidence" value="ECO:0007669"/>
    <property type="project" value="UniProtKB-UniRule"/>
</dbReference>
<comment type="cofactor">
    <cofactor evidence="6 7">
        <name>Zn(2+)</name>
        <dbReference type="ChEBI" id="CHEBI:29105"/>
    </cofactor>
    <text evidence="6 7">Binds 1 zinc ion per subunit.</text>
</comment>
<dbReference type="SUPFAM" id="SSF55486">
    <property type="entry name" value="Metalloproteases ('zincins'), catalytic domain"/>
    <property type="match status" value="1"/>
</dbReference>
<keyword evidence="3 6" id="KW-0862">Zinc</keyword>
<dbReference type="InterPro" id="IPR024079">
    <property type="entry name" value="MetalloPept_cat_dom_sf"/>
</dbReference>
<keyword evidence="12" id="KW-1185">Reference proteome</keyword>
<dbReference type="InterPro" id="IPR000742">
    <property type="entry name" value="EGF"/>
</dbReference>
<dbReference type="GO" id="GO:0008270">
    <property type="term" value="F:zinc ion binding"/>
    <property type="evidence" value="ECO:0007669"/>
    <property type="project" value="UniProtKB-UniRule"/>
</dbReference>
<dbReference type="PROSITE" id="PS01186">
    <property type="entry name" value="EGF_2"/>
    <property type="match status" value="1"/>
</dbReference>
<dbReference type="Gene3D" id="3.40.390.10">
    <property type="entry name" value="Collagenase (Catalytic Domain)"/>
    <property type="match status" value="1"/>
</dbReference>
<dbReference type="InterPro" id="IPR006026">
    <property type="entry name" value="Peptidase_Metallo"/>
</dbReference>
<dbReference type="Pfam" id="PF01400">
    <property type="entry name" value="Astacin"/>
    <property type="match status" value="1"/>
</dbReference>
<comment type="caution">
    <text evidence="11">The sequence shown here is derived from an EMBL/GenBank/DDBJ whole genome shotgun (WGS) entry which is preliminary data.</text>
</comment>
<dbReference type="OrthoDB" id="5786116at2759"/>
<feature type="binding site" evidence="6">
    <location>
        <position position="304"/>
    </location>
    <ligand>
        <name>Zn(2+)</name>
        <dbReference type="ChEBI" id="CHEBI:29105"/>
        <note>catalytic</note>
    </ligand>
</feature>
<evidence type="ECO:0000256" key="4">
    <source>
        <dbReference type="ARBA" id="ARBA00023049"/>
    </source>
</evidence>
<evidence type="ECO:0000256" key="1">
    <source>
        <dbReference type="ARBA" id="ARBA00022536"/>
    </source>
</evidence>
<dbReference type="Proteomes" id="UP000835052">
    <property type="component" value="Unassembled WGS sequence"/>
</dbReference>
<evidence type="ECO:0000256" key="9">
    <source>
        <dbReference type="SAM" id="Phobius"/>
    </source>
</evidence>
<comment type="caution">
    <text evidence="6">Lacks conserved residue(s) required for the propagation of feature annotation.</text>
</comment>
<keyword evidence="9" id="KW-0812">Transmembrane</keyword>
<dbReference type="CDD" id="cd04280">
    <property type="entry name" value="ZnMc_astacin_like"/>
    <property type="match status" value="1"/>
</dbReference>
<accession>A0A8S1HQJ0</accession>
<dbReference type="PANTHER" id="PTHR10127:SF826">
    <property type="entry name" value="ZINC METALLOPROTEINASE NAS-25"/>
    <property type="match status" value="1"/>
</dbReference>